<protein>
    <submittedName>
        <fullName evidence="2">NusG domain II-containing protein</fullName>
    </submittedName>
</protein>
<keyword evidence="1" id="KW-1133">Transmembrane helix</keyword>
<dbReference type="InterPro" id="IPR038690">
    <property type="entry name" value="NusG_2_sf"/>
</dbReference>
<reference evidence="2" key="2">
    <citation type="journal article" date="2021" name="PeerJ">
        <title>Extensive microbial diversity within the chicken gut microbiome revealed by metagenomics and culture.</title>
        <authorList>
            <person name="Gilroy R."/>
            <person name="Ravi A."/>
            <person name="Getino M."/>
            <person name="Pursley I."/>
            <person name="Horton D.L."/>
            <person name="Alikhan N.F."/>
            <person name="Baker D."/>
            <person name="Gharbi K."/>
            <person name="Hall N."/>
            <person name="Watson M."/>
            <person name="Adriaenssens E.M."/>
            <person name="Foster-Nyarko E."/>
            <person name="Jarju S."/>
            <person name="Secka A."/>
            <person name="Antonio M."/>
            <person name="Oren A."/>
            <person name="Chaudhuri R.R."/>
            <person name="La Ragione R."/>
            <person name="Hildebrand F."/>
            <person name="Pallen M.J."/>
        </authorList>
    </citation>
    <scope>NUCLEOTIDE SEQUENCE</scope>
    <source>
        <strain evidence="2">1748</strain>
    </source>
</reference>
<keyword evidence="1" id="KW-0472">Membrane</keyword>
<dbReference type="Proteomes" id="UP000823629">
    <property type="component" value="Unassembled WGS sequence"/>
</dbReference>
<evidence type="ECO:0000313" key="2">
    <source>
        <dbReference type="EMBL" id="MBO8414032.1"/>
    </source>
</evidence>
<organism evidence="2 3">
    <name type="scientific">Candidatus Scatoplasma merdavium</name>
    <dbReference type="NCBI Taxonomy" id="2840932"/>
    <lineage>
        <taxon>Bacteria</taxon>
        <taxon>Bacillati</taxon>
        <taxon>Bacillota</taxon>
        <taxon>Bacilli</taxon>
        <taxon>Bacillales</taxon>
        <taxon>Candidatus Scatoplasma</taxon>
    </lineage>
</organism>
<evidence type="ECO:0000256" key="1">
    <source>
        <dbReference type="SAM" id="Phobius"/>
    </source>
</evidence>
<dbReference type="EMBL" id="JADING010000023">
    <property type="protein sequence ID" value="MBO8414032.1"/>
    <property type="molecule type" value="Genomic_DNA"/>
</dbReference>
<keyword evidence="1" id="KW-0812">Transmembrane</keyword>
<dbReference type="Gene3D" id="2.60.320.10">
    <property type="entry name" value="N-utilization substance G protein NusG, insert domain"/>
    <property type="match status" value="1"/>
</dbReference>
<evidence type="ECO:0000313" key="3">
    <source>
        <dbReference type="Proteomes" id="UP000823629"/>
    </source>
</evidence>
<dbReference type="AlphaFoldDB" id="A0A9D9D7J1"/>
<name>A0A9D9D7J1_9BACL</name>
<comment type="caution">
    <text evidence="2">The sequence shown here is derived from an EMBL/GenBank/DDBJ whole genome shotgun (WGS) entry which is preliminary data.</text>
</comment>
<feature type="transmembrane region" description="Helical" evidence="1">
    <location>
        <begin position="20"/>
        <end position="39"/>
    </location>
</feature>
<gene>
    <name evidence="2" type="ORF">IAC78_00920</name>
</gene>
<reference evidence="2" key="1">
    <citation type="submission" date="2020-10" db="EMBL/GenBank/DDBJ databases">
        <authorList>
            <person name="Gilroy R."/>
        </authorList>
    </citation>
    <scope>NUCLEOTIDE SEQUENCE</scope>
    <source>
        <strain evidence="2">1748</strain>
    </source>
</reference>
<accession>A0A9D9D7J1</accession>
<sequence length="161" mass="18129">MEKAKREVHFSLKWGKLDIIVTLLTLLIGIFLSVFIFFMPVEEGSLVSVYYNGDELISLPLRDESVNDPRYIILFKGEITSEYDDEYKTEYKFADCSLLIEDLIIEIDNGGITIVKETSPNHICSAQGTISRPNIPLTCAPNYVMVIIHSAAISENPEIPV</sequence>
<proteinExistence type="predicted"/>
<dbReference type="Pfam" id="PF07009">
    <property type="entry name" value="NusG_II"/>
    <property type="match status" value="1"/>
</dbReference>